<reference evidence="4" key="2">
    <citation type="submission" date="2013-12" db="EMBL/GenBank/DDBJ databases">
        <title>Evolution of pathogenesis and genome organization in the Tremellales.</title>
        <authorList>
            <person name="Cuomo C."/>
            <person name="Litvintseva A."/>
            <person name="Heitman J."/>
            <person name="Chen Y."/>
            <person name="Sun S."/>
            <person name="Springer D."/>
            <person name="Dromer F."/>
            <person name="Young S."/>
            <person name="Zeng Q."/>
            <person name="Chapman S."/>
            <person name="Gujja S."/>
            <person name="Saif S."/>
            <person name="Birren B."/>
        </authorList>
    </citation>
    <scope>NUCLEOTIDE SEQUENCE [LARGE SCALE GENOMIC DNA]</scope>
    <source>
        <strain evidence="4">BCC8398</strain>
    </source>
</reference>
<sequence length="370" mass="41373">MDFRYPFAHQRQAKLVQSRAVKYLSLLVKVIDKAAHHHLSVEDIRWRTAIRKFVTSPIATLSRDGLTLSNATSSSRECIILRLTKRPGHLHLRTIDHRHRSTPCTLLPSRLRMIRPRPDLPLRDSGLHVWDKAAWVFGMPQTLRTSLPELNLSASGKIGSTYLIKSASNDTYDPTGLFVQYAKASGGIFIDAGIHDIDIARWLLDVANPDTLANPKKQVTSVYASGRIVRHPGLEESGDVDSALAIINFENGTTCNFHVSRTSMHGHDIYCEIYGTESKLHVNSLPSLNKVKILDKYGVRNETTPSFLERFKDAFLNEVNVFTGKILDGEPVPVTIDDAFQASQIAVALTRSLRTRQPVFFDEDGEPILG</sequence>
<dbReference type="PANTHER" id="PTHR42840:SF3">
    <property type="entry name" value="BINDING ROSSMANN FOLD OXIDOREDUCTASE, PUTATIVE (AFU_ORTHOLOGUE AFUA_2G10240)-RELATED"/>
    <property type="match status" value="1"/>
</dbReference>
<evidence type="ECO:0000313" key="3">
    <source>
        <dbReference type="EMBL" id="OCF32135.1"/>
    </source>
</evidence>
<dbReference type="GO" id="GO:0016491">
    <property type="term" value="F:oxidoreductase activity"/>
    <property type="evidence" value="ECO:0007669"/>
    <property type="project" value="UniProtKB-KW"/>
</dbReference>
<reference evidence="3 4" key="1">
    <citation type="submission" date="2013-07" db="EMBL/GenBank/DDBJ databases">
        <title>The Genome Sequence of Cryptococcus heveanensis BCC8398.</title>
        <authorList>
            <consortium name="The Broad Institute Genome Sequencing Platform"/>
            <person name="Cuomo C."/>
            <person name="Litvintseva A."/>
            <person name="Chen Y."/>
            <person name="Heitman J."/>
            <person name="Sun S."/>
            <person name="Springer D."/>
            <person name="Dromer F."/>
            <person name="Young S.K."/>
            <person name="Zeng Q."/>
            <person name="Gargeya S."/>
            <person name="Fitzgerald M."/>
            <person name="Abouelleil A."/>
            <person name="Alvarado L."/>
            <person name="Berlin A.M."/>
            <person name="Chapman S.B."/>
            <person name="Dewar J."/>
            <person name="Goldberg J."/>
            <person name="Griggs A."/>
            <person name="Gujja S."/>
            <person name="Hansen M."/>
            <person name="Howarth C."/>
            <person name="Imamovic A."/>
            <person name="Larimer J."/>
            <person name="McCowan C."/>
            <person name="Murphy C."/>
            <person name="Pearson M."/>
            <person name="Priest M."/>
            <person name="Roberts A."/>
            <person name="Saif S."/>
            <person name="Shea T."/>
            <person name="Sykes S."/>
            <person name="Wortman J."/>
            <person name="Nusbaum C."/>
            <person name="Birren B."/>
        </authorList>
    </citation>
    <scope>NUCLEOTIDE SEQUENCE [LARGE SCALE GENOMIC DNA]</scope>
    <source>
        <strain evidence="3 4">BCC8398</strain>
    </source>
</reference>
<proteinExistence type="predicted"/>
<dbReference type="AlphaFoldDB" id="A0A1B9GMQ6"/>
<dbReference type="InterPro" id="IPR004104">
    <property type="entry name" value="Gfo/Idh/MocA-like_OxRdtase_C"/>
</dbReference>
<evidence type="ECO:0000313" key="4">
    <source>
        <dbReference type="Proteomes" id="UP000092666"/>
    </source>
</evidence>
<dbReference type="Proteomes" id="UP000092666">
    <property type="component" value="Unassembled WGS sequence"/>
</dbReference>
<dbReference type="OrthoDB" id="64915at2759"/>
<feature type="domain" description="Gfo/Idh/MocA-like oxidoreductase C-terminal" evidence="2">
    <location>
        <begin position="155"/>
        <end position="359"/>
    </location>
</feature>
<organism evidence="3 4">
    <name type="scientific">Kwoniella heveanensis BCC8398</name>
    <dbReference type="NCBI Taxonomy" id="1296120"/>
    <lineage>
        <taxon>Eukaryota</taxon>
        <taxon>Fungi</taxon>
        <taxon>Dikarya</taxon>
        <taxon>Basidiomycota</taxon>
        <taxon>Agaricomycotina</taxon>
        <taxon>Tremellomycetes</taxon>
        <taxon>Tremellales</taxon>
        <taxon>Cryptococcaceae</taxon>
        <taxon>Kwoniella</taxon>
    </lineage>
</organism>
<keyword evidence="4" id="KW-1185">Reference proteome</keyword>
<dbReference type="GO" id="GO:0005737">
    <property type="term" value="C:cytoplasm"/>
    <property type="evidence" value="ECO:0007669"/>
    <property type="project" value="TreeGrafter"/>
</dbReference>
<dbReference type="PANTHER" id="PTHR42840">
    <property type="entry name" value="NAD(P)-BINDING ROSSMANN-FOLD SUPERFAMILY PROTEIN-RELATED"/>
    <property type="match status" value="1"/>
</dbReference>
<dbReference type="EMBL" id="KV700130">
    <property type="protein sequence ID" value="OCF32135.1"/>
    <property type="molecule type" value="Genomic_DNA"/>
</dbReference>
<keyword evidence="1" id="KW-0560">Oxidoreductase</keyword>
<evidence type="ECO:0000259" key="2">
    <source>
        <dbReference type="Pfam" id="PF02894"/>
    </source>
</evidence>
<name>A0A1B9GMQ6_9TREE</name>
<dbReference type="SUPFAM" id="SSF55347">
    <property type="entry name" value="Glyceraldehyde-3-phosphate dehydrogenase-like, C-terminal domain"/>
    <property type="match status" value="1"/>
</dbReference>
<dbReference type="Gene3D" id="3.30.360.10">
    <property type="entry name" value="Dihydrodipicolinate Reductase, domain 2"/>
    <property type="match status" value="1"/>
</dbReference>
<dbReference type="GO" id="GO:0006740">
    <property type="term" value="P:NADPH regeneration"/>
    <property type="evidence" value="ECO:0007669"/>
    <property type="project" value="TreeGrafter"/>
</dbReference>
<accession>A0A1B9GMQ6</accession>
<dbReference type="STRING" id="1296120.A0A1B9GMQ6"/>
<dbReference type="Pfam" id="PF02894">
    <property type="entry name" value="GFO_IDH_MocA_C"/>
    <property type="match status" value="1"/>
</dbReference>
<protein>
    <recommendedName>
        <fullName evidence="2">Gfo/Idh/MocA-like oxidoreductase C-terminal domain-containing protein</fullName>
    </recommendedName>
</protein>
<gene>
    <name evidence="3" type="ORF">I316_06291</name>
</gene>
<evidence type="ECO:0000256" key="1">
    <source>
        <dbReference type="ARBA" id="ARBA00023002"/>
    </source>
</evidence>